<reference evidence="1 2" key="1">
    <citation type="journal article" date="2019" name="Nat. Ecol. Evol.">
        <title>Megaphylogeny resolves global patterns of mushroom evolution.</title>
        <authorList>
            <person name="Varga T."/>
            <person name="Krizsan K."/>
            <person name="Foldi C."/>
            <person name="Dima B."/>
            <person name="Sanchez-Garcia M."/>
            <person name="Sanchez-Ramirez S."/>
            <person name="Szollosi G.J."/>
            <person name="Szarkandi J.G."/>
            <person name="Papp V."/>
            <person name="Albert L."/>
            <person name="Andreopoulos W."/>
            <person name="Angelini C."/>
            <person name="Antonin V."/>
            <person name="Barry K.W."/>
            <person name="Bougher N.L."/>
            <person name="Buchanan P."/>
            <person name="Buyck B."/>
            <person name="Bense V."/>
            <person name="Catcheside P."/>
            <person name="Chovatia M."/>
            <person name="Cooper J."/>
            <person name="Damon W."/>
            <person name="Desjardin D."/>
            <person name="Finy P."/>
            <person name="Geml J."/>
            <person name="Haridas S."/>
            <person name="Hughes K."/>
            <person name="Justo A."/>
            <person name="Karasinski D."/>
            <person name="Kautmanova I."/>
            <person name="Kiss B."/>
            <person name="Kocsube S."/>
            <person name="Kotiranta H."/>
            <person name="LaButti K.M."/>
            <person name="Lechner B.E."/>
            <person name="Liimatainen K."/>
            <person name="Lipzen A."/>
            <person name="Lukacs Z."/>
            <person name="Mihaltcheva S."/>
            <person name="Morgado L.N."/>
            <person name="Niskanen T."/>
            <person name="Noordeloos M.E."/>
            <person name="Ohm R.A."/>
            <person name="Ortiz-Santana B."/>
            <person name="Ovrebo C."/>
            <person name="Racz N."/>
            <person name="Riley R."/>
            <person name="Savchenko A."/>
            <person name="Shiryaev A."/>
            <person name="Soop K."/>
            <person name="Spirin V."/>
            <person name="Szebenyi C."/>
            <person name="Tomsovsky M."/>
            <person name="Tulloss R.E."/>
            <person name="Uehling J."/>
            <person name="Grigoriev I.V."/>
            <person name="Vagvolgyi C."/>
            <person name="Papp T."/>
            <person name="Martin F.M."/>
            <person name="Miettinen O."/>
            <person name="Hibbett D.S."/>
            <person name="Nagy L.G."/>
        </authorList>
    </citation>
    <scope>NUCLEOTIDE SEQUENCE [LARGE SCALE GENOMIC DNA]</scope>
    <source>
        <strain evidence="1 2">NL-1719</strain>
    </source>
</reference>
<proteinExistence type="predicted"/>
<protein>
    <submittedName>
        <fullName evidence="1">Uncharacterized protein</fullName>
    </submittedName>
</protein>
<evidence type="ECO:0000313" key="1">
    <source>
        <dbReference type="EMBL" id="TFK67115.1"/>
    </source>
</evidence>
<evidence type="ECO:0000313" key="2">
    <source>
        <dbReference type="Proteomes" id="UP000308600"/>
    </source>
</evidence>
<gene>
    <name evidence="1" type="ORF">BDN72DRAFT_799409</name>
</gene>
<accession>A0ACD3ANQ3</accession>
<feature type="non-terminal residue" evidence="1">
    <location>
        <position position="1051"/>
    </location>
</feature>
<dbReference type="EMBL" id="ML208385">
    <property type="protein sequence ID" value="TFK67115.1"/>
    <property type="molecule type" value="Genomic_DNA"/>
</dbReference>
<name>A0ACD3ANQ3_9AGAR</name>
<sequence>MSFLKKTNKTFANQANPDAAALIHIMDVRMLGNFRADRHLQLSIADGQPKSLNVEPHKVYQEKLPHRMEGLEVVLSVDKIIPIQGTHITVEIVEHHTFHSNIILAKPEVLLVDMLSILKQSDQEVVVYTIPNTFVKLTIKKESLSTLLQQAVVPGSLIESLGKAQSAIDLLMTIGGPLSQLHPTAQLVVGLINSVVGILEQQKLCYEKLSELFEKMTTLLPYFERMQKLKNFNSLQPVIKQILDHMEISLKVVLSSTKSNSLKQFLDFVVLSQQANQFSDLSSKFDNLYGKFDIAFKADIAILQDQLVENAIRETLARLNYVEIIPGHQCMDGTKVDTLADIHTWVQSPEQPVFWLCGPAGTGKSTIAATVASQLTTAGKLAAFYTCSRDHSALSNPLQLLRNICYRLALVYRPFGQQIAKVIESDPHFGSGADTISSLFQKLLKQPLKLLTDKPTMAPFVVVIDALDECGKEAERIELLECLLDLTTVGNWFKLFITSRKNPEIERQLHSNSKQLEVNTEDCYRDVETFIKTKYLQLKLSEDVTSRLVSAASGLFIWAVTAFRFLEGSWDCESDAQLLLQSQSSQLHVLYGTVINTAIGSNAGNIERYQHIMTAILLVAKPLSVFALSKLTQYSGEVVKTMIQRLHAVISIDVNDTVKTLHPSFAEYLLNNKSYVDESYYIDSAHGHRELVSSCFQVLESNLKFNMYNIPSSYMLNRKVAGLQEKKNDPKLSHVHYAALFWTFHLEMSKSISTEQARVICKIFGGPCILYWMEVLGLHNSFHGGLKGIQNMNQMKIIVMQDQIEEVRSLIEIQRDTYSLCNELYHLVDMAKEAGSMSIPHIYLSCLPRIPKDSILHKQILPYFKNIVHIDGIPDMWVPHNMVLGHNFLVRSVAYSPDGKYVVSGSHDNTVRIWDATTGQPIGQLLQGHSGSVTSVVYSPDGKHVVSGSEDKTVRIWDATTGQPVGQPLQSHSSSVQCVAYSPDGRHLVSGSRDKTVRIWDATTGKPVGQPLQGHTNSVCSVAYSPDGRYVISGSDDKTMRIWDATTSQPI</sequence>
<dbReference type="Proteomes" id="UP000308600">
    <property type="component" value="Unassembled WGS sequence"/>
</dbReference>
<keyword evidence="2" id="KW-1185">Reference proteome</keyword>
<organism evidence="1 2">
    <name type="scientific">Pluteus cervinus</name>
    <dbReference type="NCBI Taxonomy" id="181527"/>
    <lineage>
        <taxon>Eukaryota</taxon>
        <taxon>Fungi</taxon>
        <taxon>Dikarya</taxon>
        <taxon>Basidiomycota</taxon>
        <taxon>Agaricomycotina</taxon>
        <taxon>Agaricomycetes</taxon>
        <taxon>Agaricomycetidae</taxon>
        <taxon>Agaricales</taxon>
        <taxon>Pluteineae</taxon>
        <taxon>Pluteaceae</taxon>
        <taxon>Pluteus</taxon>
    </lineage>
</organism>